<dbReference type="RefSeq" id="WP_069478808.1">
    <property type="nucleotide sequence ID" value="NZ_CP017111.1"/>
</dbReference>
<keyword evidence="1" id="KW-0472">Membrane</keyword>
<organism evidence="2 3">
    <name type="scientific">Sulfurospirillum halorespirans DSM 13726</name>
    <dbReference type="NCBI Taxonomy" id="1193502"/>
    <lineage>
        <taxon>Bacteria</taxon>
        <taxon>Pseudomonadati</taxon>
        <taxon>Campylobacterota</taxon>
        <taxon>Epsilonproteobacteria</taxon>
        <taxon>Campylobacterales</taxon>
        <taxon>Sulfurospirillaceae</taxon>
        <taxon>Sulfurospirillum</taxon>
    </lineage>
</organism>
<dbReference type="AlphaFoldDB" id="A0A1D7TMN7"/>
<proteinExistence type="predicted"/>
<protein>
    <submittedName>
        <fullName evidence="2">Uncharacterized protein</fullName>
    </submittedName>
</protein>
<evidence type="ECO:0000313" key="3">
    <source>
        <dbReference type="Proteomes" id="UP000094609"/>
    </source>
</evidence>
<keyword evidence="1" id="KW-1133">Transmembrane helix</keyword>
<feature type="transmembrane region" description="Helical" evidence="1">
    <location>
        <begin position="272"/>
        <end position="296"/>
    </location>
</feature>
<evidence type="ECO:0000313" key="2">
    <source>
        <dbReference type="EMBL" id="AOO66252.1"/>
    </source>
</evidence>
<dbReference type="KEGG" id="shal:SHALO_2493"/>
<accession>A0A1D7TMN7</accession>
<name>A0A1D7TMN7_9BACT</name>
<gene>
    <name evidence="2" type="ORF">SHALO_2493</name>
</gene>
<dbReference type="Proteomes" id="UP000094609">
    <property type="component" value="Chromosome"/>
</dbReference>
<dbReference type="EMBL" id="CP017111">
    <property type="protein sequence ID" value="AOO66252.1"/>
    <property type="molecule type" value="Genomic_DNA"/>
</dbReference>
<dbReference type="PATRIC" id="fig|1193502.14.peg.2526"/>
<keyword evidence="3" id="KW-1185">Reference proteome</keyword>
<dbReference type="STRING" id="1193502.SHALO_2493"/>
<reference evidence="3" key="1">
    <citation type="submission" date="2016-08" db="EMBL/GenBank/DDBJ databases">
        <title>Complete genome sequence of the organohalide-respiring Epsilonproteobacterium Sulfurospirillum halorespirans.</title>
        <authorList>
            <person name="Goris T."/>
            <person name="Zimmermann J."/>
            <person name="Schenz B."/>
            <person name="Lemos M."/>
            <person name="Hackermueller J."/>
            <person name="Diekert G."/>
        </authorList>
    </citation>
    <scope>NUCLEOTIDE SEQUENCE [LARGE SCALE GENOMIC DNA]</scope>
    <source>
        <strain>DSM 13726</strain>
        <strain evidence="3">PCE-M2</strain>
    </source>
</reference>
<evidence type="ECO:0000256" key="1">
    <source>
        <dbReference type="SAM" id="Phobius"/>
    </source>
</evidence>
<sequence>MKTETIKKIVDLLASCTDVETDELTFLSNDLNSQTTLLTELGIQYDELAEGISINLANQAISIYKTKADCIKHFQGDIDKEVIVIKDEIIYDKSAKCNIFFENLIYSQKIKKLIEDKEVISFNDKVNKKYFLLSEKNGKIEVGYKNKPLEFYENSYNLKKLHDSMESNLSKEYIAFFRDNIIKTVEEKKEVDDRFFYLLSKLELIIEKTDREYKLFLNKFSFDEFNSKLEEERDKYFKTLQDSLSDFLSKVNSLPIQFGVYIYMLFRFEKEIYPLLIASTIIIIWSLFSLFSILTIKKSIANLAYRFENVFKKIAEKSGIDLNTLEKEKNGIDDRLKNIQLLTTLYQMVVVIFTIGFLGLAYFFIIHIPTEWIESIKIFIQNLPTICGS</sequence>
<keyword evidence="1" id="KW-0812">Transmembrane</keyword>
<feature type="transmembrane region" description="Helical" evidence="1">
    <location>
        <begin position="345"/>
        <end position="365"/>
    </location>
</feature>